<proteinExistence type="predicted"/>
<evidence type="ECO:0000259" key="1">
    <source>
        <dbReference type="Pfam" id="PF00144"/>
    </source>
</evidence>
<dbReference type="InterPro" id="IPR050491">
    <property type="entry name" value="AmpC-like"/>
</dbReference>
<dbReference type="Gene3D" id="3.40.710.10">
    <property type="entry name" value="DD-peptidase/beta-lactamase superfamily"/>
    <property type="match status" value="1"/>
</dbReference>
<dbReference type="SUPFAM" id="SSF56601">
    <property type="entry name" value="beta-lactamase/transpeptidase-like"/>
    <property type="match status" value="1"/>
</dbReference>
<dbReference type="Pfam" id="PF00144">
    <property type="entry name" value="Beta-lactamase"/>
    <property type="match status" value="1"/>
</dbReference>
<dbReference type="PROSITE" id="PS51318">
    <property type="entry name" value="TAT"/>
    <property type="match status" value="1"/>
</dbReference>
<protein>
    <submittedName>
        <fullName evidence="2">Beta-lactamase family protein</fullName>
    </submittedName>
</protein>
<evidence type="ECO:0000313" key="2">
    <source>
        <dbReference type="EMBL" id="QQQ17238.1"/>
    </source>
</evidence>
<dbReference type="Proteomes" id="UP000595448">
    <property type="component" value="Chromosome"/>
</dbReference>
<dbReference type="PANTHER" id="PTHR46825:SF7">
    <property type="entry name" value="D-ALANYL-D-ALANINE CARBOXYPEPTIDASE"/>
    <property type="match status" value="1"/>
</dbReference>
<sequence length="370" mass="39665">MVSSPTRRALIGGGTALGLVGSGSAAVAEVPAHARYVIEQEALAFLRNTGAPGVSVAIARDGRLEYAGAFGISDLTGQRMTTDHQFRIASLSKPITATAIMRLVDRGQLSVGQRLFGPSGLLEGRYGPTYPALHGITVAHLMSHTGGGWINDGNDPTMIHFGVSQDEMIARTLAYAPLVAAPGSRQMYSNFGYCLLGRVIEQVTGESYETWVRREVLRPCGAEAMRIGSGQRGNREVAYIAASGGDPYGVDMPMLDANGGWIASPTELVRFLVKVDGYQSTADILRVDSSRFMATRPFPVADFGHGWTVNNRDNWWHTGILPGTSAFMCRTRSGFCFAALANTGGPGSDLPLLLDQMMFRMAGYVPGWNP</sequence>
<dbReference type="InterPro" id="IPR001466">
    <property type="entry name" value="Beta-lactam-related"/>
</dbReference>
<gene>
    <name evidence="2" type="ORF">JIP62_07585</name>
</gene>
<feature type="domain" description="Beta-lactamase-related" evidence="1">
    <location>
        <begin position="46"/>
        <end position="350"/>
    </location>
</feature>
<dbReference type="InterPro" id="IPR012338">
    <property type="entry name" value="Beta-lactam/transpept-like"/>
</dbReference>
<reference evidence="2 3" key="1">
    <citation type="submission" date="2021-01" db="EMBL/GenBank/DDBJ databases">
        <title>Brevundimonas vitis sp. nov., an bacterium isolated from grape (Vitis vinifera).</title>
        <authorList>
            <person name="Jiang L."/>
            <person name="Lee J."/>
        </authorList>
    </citation>
    <scope>NUCLEOTIDE SEQUENCE [LARGE SCALE GENOMIC DNA]</scope>
    <source>
        <strain evidence="2 3">GRTSA-9</strain>
    </source>
</reference>
<name>A0ABX7BK68_9CAUL</name>
<accession>A0ABX7BK68</accession>
<dbReference type="RefSeq" id="WP_201101421.1">
    <property type="nucleotide sequence ID" value="NZ_CP067977.1"/>
</dbReference>
<dbReference type="InterPro" id="IPR006311">
    <property type="entry name" value="TAT_signal"/>
</dbReference>
<evidence type="ECO:0000313" key="3">
    <source>
        <dbReference type="Proteomes" id="UP000595448"/>
    </source>
</evidence>
<dbReference type="PANTHER" id="PTHR46825">
    <property type="entry name" value="D-ALANYL-D-ALANINE-CARBOXYPEPTIDASE/ENDOPEPTIDASE AMPH"/>
    <property type="match status" value="1"/>
</dbReference>
<keyword evidence="3" id="KW-1185">Reference proteome</keyword>
<organism evidence="2 3">
    <name type="scientific">Brevundimonas vitisensis</name>
    <dbReference type="NCBI Taxonomy" id="2800818"/>
    <lineage>
        <taxon>Bacteria</taxon>
        <taxon>Pseudomonadati</taxon>
        <taxon>Pseudomonadota</taxon>
        <taxon>Alphaproteobacteria</taxon>
        <taxon>Caulobacterales</taxon>
        <taxon>Caulobacteraceae</taxon>
        <taxon>Brevundimonas</taxon>
    </lineage>
</organism>
<dbReference type="EMBL" id="CP067977">
    <property type="protein sequence ID" value="QQQ17238.1"/>
    <property type="molecule type" value="Genomic_DNA"/>
</dbReference>